<accession>A0ABR7E7V3</accession>
<dbReference type="SUPFAM" id="SSF53756">
    <property type="entry name" value="UDP-Glycosyltransferase/glycogen phosphorylase"/>
    <property type="match status" value="1"/>
</dbReference>
<keyword evidence="3" id="KW-1185">Reference proteome</keyword>
<reference evidence="2 3" key="1">
    <citation type="submission" date="2020-08" db="EMBL/GenBank/DDBJ databases">
        <title>Genome public.</title>
        <authorList>
            <person name="Liu C."/>
            <person name="Sun Q."/>
        </authorList>
    </citation>
    <scope>NUCLEOTIDE SEQUENCE [LARGE SCALE GENOMIC DNA]</scope>
    <source>
        <strain evidence="2 3">BX2</strain>
    </source>
</reference>
<evidence type="ECO:0000313" key="3">
    <source>
        <dbReference type="Proteomes" id="UP000644010"/>
    </source>
</evidence>
<dbReference type="RefSeq" id="WP_186960939.1">
    <property type="nucleotide sequence ID" value="NZ_JACOOI010000027.1"/>
</dbReference>
<dbReference type="EMBL" id="JACOOI010000027">
    <property type="protein sequence ID" value="MBC5645214.1"/>
    <property type="molecule type" value="Genomic_DNA"/>
</dbReference>
<dbReference type="InterPro" id="IPR028098">
    <property type="entry name" value="Glyco_trans_4-like_N"/>
</dbReference>
<protein>
    <submittedName>
        <fullName evidence="2">Glycosyltransferase</fullName>
    </submittedName>
</protein>
<dbReference type="Gene3D" id="3.40.50.2000">
    <property type="entry name" value="Glycogen Phosphorylase B"/>
    <property type="match status" value="2"/>
</dbReference>
<dbReference type="PANTHER" id="PTHR45947">
    <property type="entry name" value="SULFOQUINOVOSYL TRANSFERASE SQD2"/>
    <property type="match status" value="1"/>
</dbReference>
<dbReference type="Pfam" id="PF13579">
    <property type="entry name" value="Glyco_trans_4_4"/>
    <property type="match status" value="1"/>
</dbReference>
<evidence type="ECO:0000259" key="1">
    <source>
        <dbReference type="Pfam" id="PF13579"/>
    </source>
</evidence>
<comment type="caution">
    <text evidence="2">The sequence shown here is derived from an EMBL/GenBank/DDBJ whole genome shotgun (WGS) entry which is preliminary data.</text>
</comment>
<organism evidence="2 3">
    <name type="scientific">Parabacteroides segnis</name>
    <dbReference type="NCBI Taxonomy" id="2763058"/>
    <lineage>
        <taxon>Bacteria</taxon>
        <taxon>Pseudomonadati</taxon>
        <taxon>Bacteroidota</taxon>
        <taxon>Bacteroidia</taxon>
        <taxon>Bacteroidales</taxon>
        <taxon>Tannerellaceae</taxon>
        <taxon>Parabacteroides</taxon>
    </lineage>
</organism>
<feature type="domain" description="Glycosyltransferase subfamily 4-like N-terminal" evidence="1">
    <location>
        <begin position="15"/>
        <end position="174"/>
    </location>
</feature>
<gene>
    <name evidence="2" type="ORF">H8S77_20225</name>
</gene>
<name>A0ABR7E7V3_9BACT</name>
<evidence type="ECO:0000313" key="2">
    <source>
        <dbReference type="EMBL" id="MBC5645214.1"/>
    </source>
</evidence>
<proteinExistence type="predicted"/>
<dbReference type="Pfam" id="PF13692">
    <property type="entry name" value="Glyco_trans_1_4"/>
    <property type="match status" value="1"/>
</dbReference>
<dbReference type="PANTHER" id="PTHR45947:SF3">
    <property type="entry name" value="SULFOQUINOVOSYL TRANSFERASE SQD2"/>
    <property type="match status" value="1"/>
</dbReference>
<dbReference type="InterPro" id="IPR050194">
    <property type="entry name" value="Glycosyltransferase_grp1"/>
</dbReference>
<sequence length="377" mass="43333">MKILHVIPFLSVESGGPAVSTLLPVRYLNRMGENSKILTFRPPSGETVLSEESFICYLPELKGWRRRVSYSSRLKEMLGKDTDTDVYHIQGLWQYPVYLTAHMACKKQIPYVITLRGMLYPEALKQSAVIKKLALSFFQRRQLQEATCVQATCEEEMHYYREMGFTNPVAIIPNPVELEPLANDVSKTDDIKRFGYLGRIHPRKHIERLIDCWQRLDEPGELVIMGDGDNSYVDSLKEKVRKAQLKRIRFTGLVTGNEKNRLLASLSCLVVPSDFENFGRIIPEALMQSIPVIASTGTPWQELETCRCGWWVKNDTETLTDTMRKVLACDKGLLDEMGERGRQLVLKKYTVEKVSGQLEVMYDWVTGKMDKPDFIYY</sequence>
<dbReference type="Proteomes" id="UP000644010">
    <property type="component" value="Unassembled WGS sequence"/>
</dbReference>